<keyword evidence="3" id="KW-1185">Reference proteome</keyword>
<name>A0A016W757_9BILA</name>
<feature type="transmembrane region" description="Helical" evidence="1">
    <location>
        <begin position="20"/>
        <end position="38"/>
    </location>
</feature>
<keyword evidence="1" id="KW-0812">Transmembrane</keyword>
<evidence type="ECO:0000313" key="2">
    <source>
        <dbReference type="EMBL" id="EYC35470.1"/>
    </source>
</evidence>
<evidence type="ECO:0000313" key="3">
    <source>
        <dbReference type="Proteomes" id="UP000024635"/>
    </source>
</evidence>
<organism evidence="2 3">
    <name type="scientific">Ancylostoma ceylanicum</name>
    <dbReference type="NCBI Taxonomy" id="53326"/>
    <lineage>
        <taxon>Eukaryota</taxon>
        <taxon>Metazoa</taxon>
        <taxon>Ecdysozoa</taxon>
        <taxon>Nematoda</taxon>
        <taxon>Chromadorea</taxon>
        <taxon>Rhabditida</taxon>
        <taxon>Rhabditina</taxon>
        <taxon>Rhabditomorpha</taxon>
        <taxon>Strongyloidea</taxon>
        <taxon>Ancylostomatidae</taxon>
        <taxon>Ancylostomatinae</taxon>
        <taxon>Ancylostoma</taxon>
    </lineage>
</organism>
<dbReference type="EMBL" id="JARK01000646">
    <property type="protein sequence ID" value="EYC35470.1"/>
    <property type="molecule type" value="Genomic_DNA"/>
</dbReference>
<reference evidence="3" key="1">
    <citation type="journal article" date="2015" name="Nat. Genet.">
        <title>The genome and transcriptome of the zoonotic hookworm Ancylostoma ceylanicum identify infection-specific gene families.</title>
        <authorList>
            <person name="Schwarz E.M."/>
            <person name="Hu Y."/>
            <person name="Antoshechkin I."/>
            <person name="Miller M.M."/>
            <person name="Sternberg P.W."/>
            <person name="Aroian R.V."/>
        </authorList>
    </citation>
    <scope>NUCLEOTIDE SEQUENCE</scope>
    <source>
        <strain evidence="3">HY135</strain>
    </source>
</reference>
<comment type="caution">
    <text evidence="2">The sequence shown here is derived from an EMBL/GenBank/DDBJ whole genome shotgun (WGS) entry which is preliminary data.</text>
</comment>
<evidence type="ECO:0000256" key="1">
    <source>
        <dbReference type="SAM" id="Phobius"/>
    </source>
</evidence>
<sequence>MWVFFLLLKKDMTIAVRGYKWTVLQFVFLAGATLFLYSRMTDQVGIAKSRLTGDLREETISEKECSYSYQCPQLEIKYVNAGPDRERIEELLDEVPFDRRIRYESIKEMKKNISKRR</sequence>
<dbReference type="Proteomes" id="UP000024635">
    <property type="component" value="Unassembled WGS sequence"/>
</dbReference>
<proteinExistence type="predicted"/>
<protein>
    <submittedName>
        <fullName evidence="2">Uncharacterized protein</fullName>
    </submittedName>
</protein>
<keyword evidence="1" id="KW-1133">Transmembrane helix</keyword>
<gene>
    <name evidence="2" type="primary">Acey_s1046.g3488</name>
    <name evidence="2" type="ORF">Y032_1046g3488</name>
</gene>
<accession>A0A016W757</accession>
<dbReference type="AlphaFoldDB" id="A0A016W757"/>
<keyword evidence="1" id="KW-0472">Membrane</keyword>